<keyword evidence="3" id="KW-1185">Reference proteome</keyword>
<dbReference type="EMBL" id="FNGE01000004">
    <property type="protein sequence ID" value="SDK93035.1"/>
    <property type="molecule type" value="Genomic_DNA"/>
</dbReference>
<feature type="transmembrane region" description="Helical" evidence="1">
    <location>
        <begin position="244"/>
        <end position="261"/>
    </location>
</feature>
<reference evidence="3" key="1">
    <citation type="submission" date="2016-10" db="EMBL/GenBank/DDBJ databases">
        <authorList>
            <person name="Varghese N."/>
            <person name="Submissions S."/>
        </authorList>
    </citation>
    <scope>NUCLEOTIDE SEQUENCE [LARGE SCALE GENOMIC DNA]</scope>
    <source>
        <strain evidence="3">CGMCC 1.7655</strain>
    </source>
</reference>
<feature type="transmembrane region" description="Helical" evidence="1">
    <location>
        <begin position="362"/>
        <end position="387"/>
    </location>
</feature>
<dbReference type="InterPro" id="IPR010266">
    <property type="entry name" value="NnrS"/>
</dbReference>
<dbReference type="Pfam" id="PF05940">
    <property type="entry name" value="NnrS"/>
    <property type="match status" value="1"/>
</dbReference>
<feature type="transmembrane region" description="Helical" evidence="1">
    <location>
        <begin position="63"/>
        <end position="81"/>
    </location>
</feature>
<feature type="transmembrane region" description="Helical" evidence="1">
    <location>
        <begin position="147"/>
        <end position="170"/>
    </location>
</feature>
<feature type="transmembrane region" description="Helical" evidence="1">
    <location>
        <begin position="302"/>
        <end position="321"/>
    </location>
</feature>
<proteinExistence type="predicted"/>
<dbReference type="STRING" id="525640.SAMN04487971_104134"/>
<keyword evidence="1" id="KW-0472">Membrane</keyword>
<feature type="transmembrane region" description="Helical" evidence="1">
    <location>
        <begin position="21"/>
        <end position="43"/>
    </location>
</feature>
<keyword evidence="1" id="KW-1133">Transmembrane helix</keyword>
<dbReference type="Proteomes" id="UP000199555">
    <property type="component" value="Unassembled WGS sequence"/>
</dbReference>
<sequence length="401" mass="41373">MTMTASSAPTPSLPILFRDGWRVFFMAAGLYAVAAIAVWLLWTTGAAELPFAPGPIAWHAHEMVFGFASAALGGFFLTAVPNWTGAPAPSDRFVALVAGLWLAGRVAVWFAGALPAGVVALLDLAFVPVLGARMVAMLMIKPKPQNLMFIALLTLFWTSNLLVHLDWIGWSATEAQGMRGGLLTVSAMIAVLGGRVTPAFTRNALLRGNPAAPVPVSRKPLEIAGVALPILTALLALAGAPDPLTGAVAAAAGIAAGLRLAGWRGLSTLGDPIVWALHAGYAMLVLGLLAWGLALLGLSSEIGALHILGVGAIGGMTLAVMSRASIGHSGRPLRAPATVALAYGLIPLAALLRWAASAWPGSFHAAGTLGAGALWILAFVLYLLALWPIWTTPRPVKGNAS</sequence>
<feature type="transmembrane region" description="Helical" evidence="1">
    <location>
        <begin position="273"/>
        <end position="296"/>
    </location>
</feature>
<name>A0A1G9FXJ0_9RHOB</name>
<evidence type="ECO:0000256" key="1">
    <source>
        <dbReference type="SAM" id="Phobius"/>
    </source>
</evidence>
<evidence type="ECO:0000313" key="3">
    <source>
        <dbReference type="Proteomes" id="UP000199555"/>
    </source>
</evidence>
<dbReference type="AlphaFoldDB" id="A0A1G9FXJ0"/>
<gene>
    <name evidence="2" type="ORF">SAMN04487971_104134</name>
</gene>
<evidence type="ECO:0000313" key="2">
    <source>
        <dbReference type="EMBL" id="SDK93035.1"/>
    </source>
</evidence>
<feature type="transmembrane region" description="Helical" evidence="1">
    <location>
        <begin position="221"/>
        <end position="238"/>
    </location>
</feature>
<feature type="transmembrane region" description="Helical" evidence="1">
    <location>
        <begin position="182"/>
        <end position="200"/>
    </location>
</feature>
<protein>
    <submittedName>
        <fullName evidence="2">Uncharacterized protein involved in response to NO</fullName>
    </submittedName>
</protein>
<feature type="transmembrane region" description="Helical" evidence="1">
    <location>
        <begin position="93"/>
        <end position="112"/>
    </location>
</feature>
<accession>A0A1G9FXJ0</accession>
<organism evidence="2 3">
    <name type="scientific">Paracoccus chinensis</name>
    <dbReference type="NCBI Taxonomy" id="525640"/>
    <lineage>
        <taxon>Bacteria</taxon>
        <taxon>Pseudomonadati</taxon>
        <taxon>Pseudomonadota</taxon>
        <taxon>Alphaproteobacteria</taxon>
        <taxon>Rhodobacterales</taxon>
        <taxon>Paracoccaceae</taxon>
        <taxon>Paracoccus</taxon>
    </lineage>
</organism>
<feature type="transmembrane region" description="Helical" evidence="1">
    <location>
        <begin position="118"/>
        <end position="140"/>
    </location>
</feature>
<feature type="transmembrane region" description="Helical" evidence="1">
    <location>
        <begin position="333"/>
        <end position="356"/>
    </location>
</feature>
<keyword evidence="1" id="KW-0812">Transmembrane</keyword>
<dbReference type="RefSeq" id="WP_245688695.1">
    <property type="nucleotide sequence ID" value="NZ_FNGE01000004.1"/>
</dbReference>